<dbReference type="PROSITE" id="PS51689">
    <property type="entry name" value="SAM_RNA_A_N6_MT"/>
    <property type="match status" value="1"/>
</dbReference>
<dbReference type="UniPathway" id="UPA00375"/>
<dbReference type="InterPro" id="IPR011043">
    <property type="entry name" value="Gal_Oxase/kelch_b-propeller"/>
</dbReference>
<dbReference type="PROSITE" id="PS01131">
    <property type="entry name" value="RRNA_A_DIMETH"/>
    <property type="match status" value="1"/>
</dbReference>
<feature type="binding site" evidence="7">
    <location>
        <position position="85"/>
    </location>
    <ligand>
        <name>S-adenosyl-L-methionine</name>
        <dbReference type="ChEBI" id="CHEBI:59789"/>
    </ligand>
</feature>
<evidence type="ECO:0000256" key="6">
    <source>
        <dbReference type="ARBA" id="ARBA00022884"/>
    </source>
</evidence>
<keyword evidence="4 7" id="KW-0808">Transferase</keyword>
<dbReference type="EC" id="2.1.1.-" evidence="8"/>
<dbReference type="GO" id="GO:0003723">
    <property type="term" value="F:RNA binding"/>
    <property type="evidence" value="ECO:0007669"/>
    <property type="project" value="UniProtKB-UniRule"/>
</dbReference>
<proteinExistence type="inferred from homology"/>
<dbReference type="EMBL" id="JABANM010038268">
    <property type="protein sequence ID" value="KAF4677568.1"/>
    <property type="molecule type" value="Genomic_DNA"/>
</dbReference>
<dbReference type="HAMAP" id="MF_00607">
    <property type="entry name" value="16SrRNA_methyltr_A"/>
    <property type="match status" value="1"/>
</dbReference>
<evidence type="ECO:0000256" key="1">
    <source>
        <dbReference type="ARBA" id="ARBA00004797"/>
    </source>
</evidence>
<dbReference type="InterPro" id="IPR011530">
    <property type="entry name" value="rRNA_adenine_dimethylase"/>
</dbReference>
<protein>
    <recommendedName>
        <fullName evidence="8">rRNA adenine N(6)-methyltransferase</fullName>
        <ecNumber evidence="8">2.1.1.-</ecNumber>
    </recommendedName>
</protein>
<keyword evidence="5 7" id="KW-0949">S-adenosyl-L-methionine</keyword>
<dbReference type="PANTHER" id="PTHR11727">
    <property type="entry name" value="DIMETHYLADENOSINE TRANSFERASE"/>
    <property type="match status" value="1"/>
</dbReference>
<feature type="binding site" evidence="7">
    <location>
        <position position="58"/>
    </location>
    <ligand>
        <name>S-adenosyl-L-methionine</name>
        <dbReference type="ChEBI" id="CHEBI:59789"/>
    </ligand>
</feature>
<dbReference type="SUPFAM" id="SSF117281">
    <property type="entry name" value="Kelch motif"/>
    <property type="match status" value="1"/>
</dbReference>
<dbReference type="InterPro" id="IPR015915">
    <property type="entry name" value="Kelch-typ_b-propeller"/>
</dbReference>
<dbReference type="GO" id="GO:0000179">
    <property type="term" value="F:rRNA (adenine-N6,N6-)-dimethyltransferase activity"/>
    <property type="evidence" value="ECO:0007669"/>
    <property type="project" value="UniProtKB-UniRule"/>
</dbReference>
<dbReference type="SUPFAM" id="SSF50965">
    <property type="entry name" value="Galactose oxidase, central domain"/>
    <property type="match status" value="1"/>
</dbReference>
<evidence type="ECO:0000256" key="2">
    <source>
        <dbReference type="ARBA" id="ARBA00022552"/>
    </source>
</evidence>
<evidence type="ECO:0000259" key="11">
    <source>
        <dbReference type="SMART" id="SM00650"/>
    </source>
</evidence>
<dbReference type="InterPro" id="IPR001737">
    <property type="entry name" value="KsgA/Erm"/>
</dbReference>
<reference evidence="12 13" key="1">
    <citation type="submission" date="2020-04" db="EMBL/GenBank/DDBJ databases">
        <title>Perkinsus olseni comparative genomics.</title>
        <authorList>
            <person name="Bogema D.R."/>
        </authorList>
    </citation>
    <scope>NUCLEOTIDE SEQUENCE [LARGE SCALE GENOMIC DNA]</scope>
    <source>
        <strain evidence="12">ATCC PRA-205</strain>
    </source>
</reference>
<dbReference type="SUPFAM" id="SSF53335">
    <property type="entry name" value="S-adenosyl-L-methionine-dependent methyltransferases"/>
    <property type="match status" value="1"/>
</dbReference>
<evidence type="ECO:0000256" key="4">
    <source>
        <dbReference type="ARBA" id="ARBA00022679"/>
    </source>
</evidence>
<dbReference type="PANTHER" id="PTHR11727:SF7">
    <property type="entry name" value="DIMETHYLADENOSINE TRANSFERASE-RELATED"/>
    <property type="match status" value="1"/>
</dbReference>
<keyword evidence="2 8" id="KW-0698">rRNA processing</keyword>
<evidence type="ECO:0000256" key="9">
    <source>
        <dbReference type="SAM" id="Coils"/>
    </source>
</evidence>
<evidence type="ECO:0000256" key="8">
    <source>
        <dbReference type="RuleBase" id="RU362106"/>
    </source>
</evidence>
<evidence type="ECO:0000313" key="13">
    <source>
        <dbReference type="Proteomes" id="UP000574390"/>
    </source>
</evidence>
<keyword evidence="9" id="KW-0175">Coiled coil</keyword>
<gene>
    <name evidence="12" type="primary">DIMT1_1</name>
    <name evidence="12" type="ORF">FOZ62_003737</name>
</gene>
<keyword evidence="6 7" id="KW-0694">RNA-binding</keyword>
<evidence type="ECO:0000256" key="3">
    <source>
        <dbReference type="ARBA" id="ARBA00022603"/>
    </source>
</evidence>
<dbReference type="Gene3D" id="1.10.8.480">
    <property type="match status" value="1"/>
</dbReference>
<dbReference type="Proteomes" id="UP000574390">
    <property type="component" value="Unassembled WGS sequence"/>
</dbReference>
<dbReference type="FunFam" id="3.40.50.150:FF:000081">
    <property type="entry name" value="rRNA adenine N(6)-methyltransferase"/>
    <property type="match status" value="1"/>
</dbReference>
<dbReference type="Gene3D" id="2.120.10.80">
    <property type="entry name" value="Kelch-type beta propeller"/>
    <property type="match status" value="1"/>
</dbReference>
<feature type="region of interest" description="Disordered" evidence="10">
    <location>
        <begin position="1"/>
        <end position="43"/>
    </location>
</feature>
<feature type="domain" description="Ribosomal RNA adenine methylase transferase N-terminal" evidence="11">
    <location>
        <begin position="65"/>
        <end position="233"/>
    </location>
</feature>
<comment type="pathway">
    <text evidence="1">tRNA modification; wybutosine-tRNA(Phe) biosynthesis.</text>
</comment>
<comment type="caution">
    <text evidence="12">The sequence shown here is derived from an EMBL/GenBank/DDBJ whole genome shotgun (WGS) entry which is preliminary data.</text>
</comment>
<accession>A0A7J6N0Y4</accession>
<dbReference type="SMART" id="SM00650">
    <property type="entry name" value="rADc"/>
    <property type="match status" value="1"/>
</dbReference>
<dbReference type="Pfam" id="PF00398">
    <property type="entry name" value="RrnaAD"/>
    <property type="match status" value="1"/>
</dbReference>
<dbReference type="InterPro" id="IPR029063">
    <property type="entry name" value="SAM-dependent_MTases_sf"/>
</dbReference>
<feature type="coiled-coil region" evidence="9">
    <location>
        <begin position="683"/>
        <end position="766"/>
    </location>
</feature>
<dbReference type="InterPro" id="IPR020596">
    <property type="entry name" value="rRNA_Ade_Mease_Trfase_CS"/>
</dbReference>
<feature type="binding site" evidence="7">
    <location>
        <position position="60"/>
    </location>
    <ligand>
        <name>S-adenosyl-L-methionine</name>
        <dbReference type="ChEBI" id="CHEBI:59789"/>
    </ligand>
</feature>
<dbReference type="AlphaFoldDB" id="A0A7J6N0Y4"/>
<evidence type="ECO:0000256" key="7">
    <source>
        <dbReference type="PROSITE-ProRule" id="PRU01026"/>
    </source>
</evidence>
<dbReference type="Gene3D" id="3.40.50.150">
    <property type="entry name" value="Vaccinia Virus protein VP39"/>
    <property type="match status" value="1"/>
</dbReference>
<dbReference type="InterPro" id="IPR020598">
    <property type="entry name" value="rRNA_Ade_methylase_Trfase_N"/>
</dbReference>
<feature type="compositionally biased region" description="Gly residues" evidence="10">
    <location>
        <begin position="33"/>
        <end position="43"/>
    </location>
</feature>
<feature type="region of interest" description="Disordered" evidence="10">
    <location>
        <begin position="806"/>
        <end position="834"/>
    </location>
</feature>
<evidence type="ECO:0000256" key="10">
    <source>
        <dbReference type="SAM" id="MobiDB-lite"/>
    </source>
</evidence>
<evidence type="ECO:0000313" key="12">
    <source>
        <dbReference type="EMBL" id="KAF4677568.1"/>
    </source>
</evidence>
<sequence length="834" mass="92134">MIRRPASSRGVHRSSPIGVIKAPGSNKNTPPRGAGGQKAAAGGGGGLALPLQKKFGQHLLKNPGILDKIIEASDIKSTDTVLEIGPGTGNLTMRLLELAKKVVALEIDPRMAAEVKKRAQTSGRMNLKVIEGDALKTAFPVFDVCVANLPYQISSPFTFNLLAHRPVFRCGVIMFQKEFGERLVARVGEENYGRLAINCQLFSKVTRVCNVSKGSFNPPPEVDSMIVKFVLHKDPINVDFPEFDGLLRIAFTRKNKTLHSSFMNKAVIKVLEENYKTYCSLHSQPVQYQGPAFKAHVENTLRGSGMAESRAMKIDIDQYLALLLEFHRNGIHFVNVSDPSTTTNKYDNRFILFGGDPSESFFTPVVTAVTDNPSTPGEWMKALPAAEEGPSSRPPMMSFASAVVTEVGEMDDQQQQQGLYLIVFGGVGRDRVSVGETYAFDLNQRRWRRFFFPHGGPPPRHNSGLCISPLNDSEVLLFGGISDPERLRRSDLWSLDLSKVDWSYHSIPSQCDSIGGAVWRKVKVGSCSTALRPSPRDKFALTASPGSIYLFGVEWDRSLSDELWRLDCSTYEWELLETKGSPPPPCQGADGSSWLWSIGDSELLLLPNDAASLYALDLNNHYWSDHCHGLPDDSIAFQVSGLDVERAKRQGLILFDNSVASISIEDDEGPVKVAPSREDDAMIRDAEEQVMKSKKEVLALAEDMAALGTDRGRLIAELENMRQQAELDRRSIREAKSRIQTLEEDVRNAENLLKDSEGREAELRGRVARRGKLDDSLRRLCGMIADKRWNEAKIVATEAQELLKPSYGTNVPMGTRAPATTGGRKAGSRDSTTR</sequence>
<comment type="similarity">
    <text evidence="7 8">Belongs to the class I-like SAM-binding methyltransferase superfamily. rRNA adenine N(6)-methyltransferase family.</text>
</comment>
<name>A0A7J6N0Y4_PEROL</name>
<dbReference type="CDD" id="cd02440">
    <property type="entry name" value="AdoMet_MTases"/>
    <property type="match status" value="1"/>
</dbReference>
<organism evidence="12 13">
    <name type="scientific">Perkinsus olseni</name>
    <name type="common">Perkinsus atlanticus</name>
    <dbReference type="NCBI Taxonomy" id="32597"/>
    <lineage>
        <taxon>Eukaryota</taxon>
        <taxon>Sar</taxon>
        <taxon>Alveolata</taxon>
        <taxon>Perkinsozoa</taxon>
        <taxon>Perkinsea</taxon>
        <taxon>Perkinsida</taxon>
        <taxon>Perkinsidae</taxon>
        <taxon>Perkinsus</taxon>
    </lineage>
</organism>
<feature type="binding site" evidence="7">
    <location>
        <position position="133"/>
    </location>
    <ligand>
        <name>S-adenosyl-L-methionine</name>
        <dbReference type="ChEBI" id="CHEBI:59789"/>
    </ligand>
</feature>
<feature type="binding site" evidence="7">
    <location>
        <position position="148"/>
    </location>
    <ligand>
        <name>S-adenosyl-L-methionine</name>
        <dbReference type="ChEBI" id="CHEBI:59789"/>
    </ligand>
</feature>
<feature type="binding site" evidence="7">
    <location>
        <position position="106"/>
    </location>
    <ligand>
        <name>S-adenosyl-L-methionine</name>
        <dbReference type="ChEBI" id="CHEBI:59789"/>
    </ligand>
</feature>
<dbReference type="NCBIfam" id="TIGR00755">
    <property type="entry name" value="ksgA"/>
    <property type="match status" value="1"/>
</dbReference>
<evidence type="ECO:0000256" key="5">
    <source>
        <dbReference type="ARBA" id="ARBA00022691"/>
    </source>
</evidence>
<keyword evidence="3 7" id="KW-0489">Methyltransferase</keyword>